<dbReference type="InterPro" id="IPR006204">
    <property type="entry name" value="GHMP_kinase_N_dom"/>
</dbReference>
<dbReference type="Proteomes" id="UP000326939">
    <property type="component" value="Chromosome 18"/>
</dbReference>
<dbReference type="PANTHER" id="PTHR38134:SF2">
    <property type="entry name" value="GALACTOKINASE"/>
    <property type="match status" value="1"/>
</dbReference>
<reference evidence="6" key="1">
    <citation type="journal article" date="2019" name="Gigascience">
        <title>De novo genome assembly of the endangered Acer yangbiense, a plant species with extremely small populations endemic to Yunnan Province, China.</title>
        <authorList>
            <person name="Yang J."/>
            <person name="Wariss H.M."/>
            <person name="Tao L."/>
            <person name="Zhang R."/>
            <person name="Yun Q."/>
            <person name="Hollingsworth P."/>
            <person name="Dao Z."/>
            <person name="Luo G."/>
            <person name="Guo H."/>
            <person name="Ma Y."/>
            <person name="Sun W."/>
        </authorList>
    </citation>
    <scope>NUCLEOTIDE SEQUENCE [LARGE SCALE GENOMIC DNA]</scope>
    <source>
        <strain evidence="6">cv. br00</strain>
    </source>
</reference>
<feature type="domain" description="GHMP kinase N-terminal" evidence="4">
    <location>
        <begin position="681"/>
        <end position="730"/>
    </location>
</feature>
<accession>A0A5N5J3B3</accession>
<keyword evidence="6" id="KW-1185">Reference proteome</keyword>
<dbReference type="Pfam" id="PF00288">
    <property type="entry name" value="GHMP_kinases_N"/>
    <property type="match status" value="1"/>
</dbReference>
<dbReference type="InterPro" id="IPR053205">
    <property type="entry name" value="GHMP_kinase_L-arabinokinase"/>
</dbReference>
<feature type="compositionally biased region" description="Low complexity" evidence="3">
    <location>
        <begin position="15"/>
        <end position="40"/>
    </location>
</feature>
<dbReference type="EMBL" id="VDCV01000018">
    <property type="protein sequence ID" value="KAB5513688.1"/>
    <property type="molecule type" value="Genomic_DNA"/>
</dbReference>
<dbReference type="InterPro" id="IPR020568">
    <property type="entry name" value="Ribosomal_Su5_D2-typ_SF"/>
</dbReference>
<proteinExistence type="predicted"/>
<feature type="compositionally biased region" description="Polar residues" evidence="3">
    <location>
        <begin position="41"/>
        <end position="51"/>
    </location>
</feature>
<dbReference type="FunFam" id="3.30.70.890:FF:000008">
    <property type="entry name" value="L-arabinokinase"/>
    <property type="match status" value="1"/>
</dbReference>
<dbReference type="SUPFAM" id="SSF54211">
    <property type="entry name" value="Ribosomal protein S5 domain 2-like"/>
    <property type="match status" value="1"/>
</dbReference>
<evidence type="ECO:0000256" key="3">
    <source>
        <dbReference type="SAM" id="MobiDB-lite"/>
    </source>
</evidence>
<protein>
    <recommendedName>
        <fullName evidence="4">GHMP kinase N-terminal domain-containing protein</fullName>
    </recommendedName>
</protein>
<evidence type="ECO:0000256" key="2">
    <source>
        <dbReference type="ARBA" id="ARBA00022840"/>
    </source>
</evidence>
<dbReference type="SUPFAM" id="SSF55060">
    <property type="entry name" value="GHMP Kinase, C-terminal domain"/>
    <property type="match status" value="1"/>
</dbReference>
<evidence type="ECO:0000256" key="1">
    <source>
        <dbReference type="ARBA" id="ARBA00022741"/>
    </source>
</evidence>
<evidence type="ECO:0000313" key="5">
    <source>
        <dbReference type="EMBL" id="KAB5513688.1"/>
    </source>
</evidence>
<dbReference type="InterPro" id="IPR014721">
    <property type="entry name" value="Ribsml_uS5_D2-typ_fold_subgr"/>
</dbReference>
<dbReference type="InterPro" id="IPR036554">
    <property type="entry name" value="GHMP_kinase_C_sf"/>
</dbReference>
<dbReference type="PRINTS" id="PR00959">
    <property type="entry name" value="MEVGALKINASE"/>
</dbReference>
<dbReference type="Gene3D" id="3.30.230.10">
    <property type="match status" value="1"/>
</dbReference>
<feature type="region of interest" description="Disordered" evidence="3">
    <location>
        <begin position="11"/>
        <end position="54"/>
    </location>
</feature>
<sequence>MPVMSPNNVAVMPTSMPCHPSPQSSHSSSSGSIASATLPSLSPTVEPQSSPANAAASHDQSAAIFCPEVVRNLILAGHDVHVVTGAPDFVFTSEIQSPRLFIRKVLLDCGAVQADALTVDRLASLEKYSETAVKPRESILATEIEWLNSIKADLVVSDVVPVACRAAADAGIRSVCVTNFSHVINPCDSMITCLIFVLHCCSWDFIYAEYVMVAGNHHRSIVWQIAEDYSHCEFLIRLPGFCPMPAFRDVIDVPRVVRRLLKTRKEVRKELGISDDVKMVILNFGGQVRILKTVVDLMCTQICVKYIPLSPLNVHCDPSGWKLKEEYLPTGWLCLVCGASDSQELPPNFIKLAKDAYTPDLIAASDCMLGKIGYGTVSEALAFKLPFVFVRRDYFNEEPFLRNMLEYYQCGVEMIRRDLLTGHWKPYLEHAISLKPCYEGGINGGEVAAHILQETAIGKHYASDKFSGARRLRDAIVLGYQLQRVPGRDISIPEWYSSAENELNNSTGSPATQTIENGSLTSTCTGDFEILHGDLQGLPDTKSFLKSLAELDVYDPEKNTEKRQIREHKSSISIVNIFFYLNQVSYGSELSNRGPTFDMDLSDFMDGEMPISYDKAKKYFAQDPSQKWAAYVAGTILVLMTELGVRFEDSVSMLVHNDQKLKVNWGNCAKFLVIVFYLNYPYMEIQVSSPVLEGKGVSSSASVEVASMSAIAAAHGLSISPRDIALLCQKNIEELCDKFTVQITVIISCKSLHSQLLQFAPTLAADFGAPCGVMDQMTSACGEANKLLAMVCQPAEVIGLVEIPSHIRFWGIDSGIRHSVGGADYGSVRIGAFMGRKMIKSIASSTLSRSLPSANGLILDELEDDSVNLIKAEASLDYLCNLSPHRYEALYAKMLPESILGETFLEKYIDHSDAVTVIDEKRTYVVRAPAKHPIYENFRVKAFKALLTSTSSDEQLTALGELLYQCHYSYGACGLGSDGTDRLVRLVQEMQHGKPSSSEDGTLYGAKITGGGSGGTVCVIGRNCLRSSQQILEIQHRYKGGTGYLPFIFEGSSPGSGKFGYLRIRRPLSRT</sequence>
<dbReference type="AlphaFoldDB" id="A0A5N5J3B3"/>
<keyword evidence="1" id="KW-0547">Nucleotide-binding</keyword>
<gene>
    <name evidence="5" type="ORF">DKX38_027594</name>
</gene>
<keyword evidence="2" id="KW-0067">ATP-binding</keyword>
<evidence type="ECO:0000259" key="4">
    <source>
        <dbReference type="Pfam" id="PF00288"/>
    </source>
</evidence>
<comment type="caution">
    <text evidence="5">The sequence shown here is derived from an EMBL/GenBank/DDBJ whole genome shotgun (WGS) entry which is preliminary data.</text>
</comment>
<evidence type="ECO:0000313" key="6">
    <source>
        <dbReference type="Proteomes" id="UP000326939"/>
    </source>
</evidence>
<dbReference type="Gene3D" id="3.40.50.2000">
    <property type="entry name" value="Glycogen Phosphorylase B"/>
    <property type="match status" value="1"/>
</dbReference>
<dbReference type="PANTHER" id="PTHR38134">
    <property type="entry name" value="SLR1395 PROTEIN"/>
    <property type="match status" value="1"/>
</dbReference>
<dbReference type="GO" id="GO:0005524">
    <property type="term" value="F:ATP binding"/>
    <property type="evidence" value="ECO:0007669"/>
    <property type="project" value="UniProtKB-KW"/>
</dbReference>
<organism evidence="5 6">
    <name type="scientific">Salix brachista</name>
    <dbReference type="NCBI Taxonomy" id="2182728"/>
    <lineage>
        <taxon>Eukaryota</taxon>
        <taxon>Viridiplantae</taxon>
        <taxon>Streptophyta</taxon>
        <taxon>Embryophyta</taxon>
        <taxon>Tracheophyta</taxon>
        <taxon>Spermatophyta</taxon>
        <taxon>Magnoliopsida</taxon>
        <taxon>eudicotyledons</taxon>
        <taxon>Gunneridae</taxon>
        <taxon>Pentapetalae</taxon>
        <taxon>rosids</taxon>
        <taxon>fabids</taxon>
        <taxon>Malpighiales</taxon>
        <taxon>Salicaceae</taxon>
        <taxon>Saliceae</taxon>
        <taxon>Salix</taxon>
    </lineage>
</organism>
<name>A0A5N5J3B3_9ROSI</name>
<dbReference type="SUPFAM" id="SSF53756">
    <property type="entry name" value="UDP-Glycosyltransferase/glycogen phosphorylase"/>
    <property type="match status" value="1"/>
</dbReference>
<dbReference type="Gene3D" id="3.30.70.890">
    <property type="entry name" value="GHMP kinase, C-terminal domain"/>
    <property type="match status" value="1"/>
</dbReference>